<proteinExistence type="inferred from homology"/>
<comment type="cofactor">
    <cofactor evidence="2 11">
        <name>Mg(2+)</name>
        <dbReference type="ChEBI" id="CHEBI:18420"/>
    </cofactor>
</comment>
<dbReference type="SUPFAM" id="SSF53613">
    <property type="entry name" value="Ribokinase-like"/>
    <property type="match status" value="1"/>
</dbReference>
<name>A0A4R3Z0Q7_9FIRM</name>
<dbReference type="GO" id="GO:0005524">
    <property type="term" value="F:ATP binding"/>
    <property type="evidence" value="ECO:0007669"/>
    <property type="project" value="UniProtKB-UniRule"/>
</dbReference>
<keyword evidence="13" id="KW-1185">Reference proteome</keyword>
<feature type="binding site" evidence="11">
    <location>
        <position position="197"/>
    </location>
    <ligand>
        <name>substrate</name>
    </ligand>
</feature>
<feature type="binding site" evidence="11">
    <location>
        <position position="41"/>
    </location>
    <ligand>
        <name>substrate</name>
    </ligand>
</feature>
<comment type="pathway">
    <text evidence="3 11">Cofactor biosynthesis; thiamine diphosphate biosynthesis; 4-methyl-5-(2-phosphoethyl)-thiazole from 5-(2-hydroxyethyl)-4-methylthiazole: step 1/1.</text>
</comment>
<dbReference type="PIRSF" id="PIRSF000513">
    <property type="entry name" value="Thz_kinase"/>
    <property type="match status" value="1"/>
</dbReference>
<comment type="function">
    <text evidence="11">Catalyzes the phosphorylation of the hydroxyl group of 4-methyl-5-beta-hydroxyethylthiazole (THZ).</text>
</comment>
<evidence type="ECO:0000256" key="11">
    <source>
        <dbReference type="HAMAP-Rule" id="MF_00228"/>
    </source>
</evidence>
<evidence type="ECO:0000256" key="5">
    <source>
        <dbReference type="ARBA" id="ARBA00022723"/>
    </source>
</evidence>
<dbReference type="GeneID" id="98915611"/>
<evidence type="ECO:0000256" key="2">
    <source>
        <dbReference type="ARBA" id="ARBA00001946"/>
    </source>
</evidence>
<dbReference type="InterPro" id="IPR029056">
    <property type="entry name" value="Ribokinase-like"/>
</dbReference>
<dbReference type="EMBL" id="SMCQ01000012">
    <property type="protein sequence ID" value="TCV98560.1"/>
    <property type="molecule type" value="Genomic_DNA"/>
</dbReference>
<dbReference type="Proteomes" id="UP000295515">
    <property type="component" value="Unassembled WGS sequence"/>
</dbReference>
<evidence type="ECO:0000313" key="12">
    <source>
        <dbReference type="EMBL" id="TCV98560.1"/>
    </source>
</evidence>
<sequence>MFEKIMNNVKIQKPLVHCITNSVTMNDCANAILAVHGSPIMADEIKEVEDITSICQALVINIGTLNERTVEAMIKAGQKANALNHPVILDPVGAGASSFRSETTFRLLNKIQFSVIRGNISEIKTVYQGIGTTKGVDADINDIVNEENLDETIDFARELSQRTGAIIAITGAIDIIADANHATIIRNGCPNMSRITGTGCMLSAILGAYVAVNQDSMFDTVSCAVALMGYSGELAQQKVQQQDAGTGSLRVYLIDALSTMTAEKLNGGIKIEER</sequence>
<dbReference type="NCBIfam" id="TIGR00694">
    <property type="entry name" value="thiM"/>
    <property type="match status" value="1"/>
</dbReference>
<reference evidence="12 13" key="1">
    <citation type="submission" date="2019-03" db="EMBL/GenBank/DDBJ databases">
        <title>Genomic Encyclopedia of Type Strains, Phase IV (KMG-IV): sequencing the most valuable type-strain genomes for metagenomic binning, comparative biology and taxonomic classification.</title>
        <authorList>
            <person name="Goeker M."/>
        </authorList>
    </citation>
    <scope>NUCLEOTIDE SEQUENCE [LARGE SCALE GENOMIC DNA]</scope>
    <source>
        <strain evidence="12 13">DSM 29487</strain>
    </source>
</reference>
<dbReference type="NCBIfam" id="NF006830">
    <property type="entry name" value="PRK09355.1"/>
    <property type="match status" value="1"/>
</dbReference>
<keyword evidence="9 11" id="KW-0460">Magnesium</keyword>
<dbReference type="GO" id="GO:0000287">
    <property type="term" value="F:magnesium ion binding"/>
    <property type="evidence" value="ECO:0007669"/>
    <property type="project" value="UniProtKB-UniRule"/>
</dbReference>
<dbReference type="Pfam" id="PF02110">
    <property type="entry name" value="HK"/>
    <property type="match status" value="1"/>
</dbReference>
<keyword evidence="10 11" id="KW-0784">Thiamine biosynthesis</keyword>
<dbReference type="GO" id="GO:0009228">
    <property type="term" value="P:thiamine biosynthetic process"/>
    <property type="evidence" value="ECO:0007669"/>
    <property type="project" value="UniProtKB-KW"/>
</dbReference>
<keyword evidence="5 11" id="KW-0479">Metal-binding</keyword>
<dbReference type="PRINTS" id="PR01099">
    <property type="entry name" value="HYETHTZKNASE"/>
</dbReference>
<dbReference type="RefSeq" id="WP_066447729.1">
    <property type="nucleotide sequence ID" value="NZ_JANKBF010000007.1"/>
</dbReference>
<evidence type="ECO:0000256" key="3">
    <source>
        <dbReference type="ARBA" id="ARBA00004868"/>
    </source>
</evidence>
<dbReference type="Gene3D" id="3.40.1190.20">
    <property type="match status" value="1"/>
</dbReference>
<keyword evidence="8 11" id="KW-0067">ATP-binding</keyword>
<evidence type="ECO:0000256" key="10">
    <source>
        <dbReference type="ARBA" id="ARBA00022977"/>
    </source>
</evidence>
<comment type="similarity">
    <text evidence="11">Belongs to the Thz kinase family.</text>
</comment>
<evidence type="ECO:0000256" key="9">
    <source>
        <dbReference type="ARBA" id="ARBA00022842"/>
    </source>
</evidence>
<feature type="binding site" evidence="11">
    <location>
        <position position="170"/>
    </location>
    <ligand>
        <name>ATP</name>
        <dbReference type="ChEBI" id="CHEBI:30616"/>
    </ligand>
</feature>
<keyword evidence="6 11" id="KW-0547">Nucleotide-binding</keyword>
<evidence type="ECO:0000256" key="7">
    <source>
        <dbReference type="ARBA" id="ARBA00022777"/>
    </source>
</evidence>
<evidence type="ECO:0000256" key="8">
    <source>
        <dbReference type="ARBA" id="ARBA00022840"/>
    </source>
</evidence>
<evidence type="ECO:0000256" key="6">
    <source>
        <dbReference type="ARBA" id="ARBA00022741"/>
    </source>
</evidence>
<dbReference type="HAMAP" id="MF_00228">
    <property type="entry name" value="Thz_kinase"/>
    <property type="match status" value="1"/>
</dbReference>
<dbReference type="CDD" id="cd01170">
    <property type="entry name" value="THZ_kinase"/>
    <property type="match status" value="1"/>
</dbReference>
<keyword evidence="4 11" id="KW-0808">Transferase</keyword>
<dbReference type="GO" id="GO:0009229">
    <property type="term" value="P:thiamine diphosphate biosynthetic process"/>
    <property type="evidence" value="ECO:0007669"/>
    <property type="project" value="UniProtKB-UniRule"/>
</dbReference>
<protein>
    <recommendedName>
        <fullName evidence="11">Hydroxyethylthiazole kinase</fullName>
        <ecNumber evidence="11">2.7.1.50</ecNumber>
    </recommendedName>
    <alternativeName>
        <fullName evidence="11">4-methyl-5-beta-hydroxyethylthiazole kinase</fullName>
        <shortName evidence="11">TH kinase</shortName>
        <shortName evidence="11">Thz kinase</shortName>
    </alternativeName>
</protein>
<feature type="binding site" evidence="11">
    <location>
        <position position="117"/>
    </location>
    <ligand>
        <name>ATP</name>
        <dbReference type="ChEBI" id="CHEBI:30616"/>
    </ligand>
</feature>
<evidence type="ECO:0000313" key="13">
    <source>
        <dbReference type="Proteomes" id="UP000295515"/>
    </source>
</evidence>
<organism evidence="12 13">
    <name type="scientific">Longibaculum muris</name>
    <dbReference type="NCBI Taxonomy" id="1796628"/>
    <lineage>
        <taxon>Bacteria</taxon>
        <taxon>Bacillati</taxon>
        <taxon>Bacillota</taxon>
        <taxon>Erysipelotrichia</taxon>
        <taxon>Erysipelotrichales</taxon>
        <taxon>Coprobacillaceae</taxon>
        <taxon>Longibaculum</taxon>
    </lineage>
</organism>
<gene>
    <name evidence="11" type="primary">thiM</name>
    <name evidence="12" type="ORF">EDD60_11255</name>
</gene>
<comment type="caution">
    <text evidence="12">The sequence shown here is derived from an EMBL/GenBank/DDBJ whole genome shotgun (WGS) entry which is preliminary data.</text>
</comment>
<dbReference type="AlphaFoldDB" id="A0A4R3Z0Q7"/>
<dbReference type="EC" id="2.7.1.50" evidence="11"/>
<keyword evidence="7 11" id="KW-0418">Kinase</keyword>
<comment type="catalytic activity">
    <reaction evidence="1 11">
        <text>5-(2-hydroxyethyl)-4-methylthiazole + ATP = 4-methyl-5-(2-phosphooxyethyl)-thiazole + ADP + H(+)</text>
        <dbReference type="Rhea" id="RHEA:24212"/>
        <dbReference type="ChEBI" id="CHEBI:15378"/>
        <dbReference type="ChEBI" id="CHEBI:17957"/>
        <dbReference type="ChEBI" id="CHEBI:30616"/>
        <dbReference type="ChEBI" id="CHEBI:58296"/>
        <dbReference type="ChEBI" id="CHEBI:456216"/>
        <dbReference type="EC" id="2.7.1.50"/>
    </reaction>
</comment>
<evidence type="ECO:0000256" key="4">
    <source>
        <dbReference type="ARBA" id="ARBA00022679"/>
    </source>
</evidence>
<accession>A0A4R3Z0Q7</accession>
<dbReference type="UniPathway" id="UPA00060">
    <property type="reaction ID" value="UER00139"/>
</dbReference>
<dbReference type="InterPro" id="IPR000417">
    <property type="entry name" value="Hyethyz_kinase"/>
</dbReference>
<dbReference type="GO" id="GO:0004417">
    <property type="term" value="F:hydroxyethylthiazole kinase activity"/>
    <property type="evidence" value="ECO:0007669"/>
    <property type="project" value="UniProtKB-UniRule"/>
</dbReference>
<evidence type="ECO:0000256" key="1">
    <source>
        <dbReference type="ARBA" id="ARBA00001771"/>
    </source>
</evidence>